<reference evidence="1 2" key="1">
    <citation type="journal article" date="2012" name="Front. Microbiol.">
        <title>Draft Genome Sequence of the Virulent Strain 01-B526 of the Fish Pathogen Aeromonas salmonicida.</title>
        <authorList>
            <person name="Charette S.J."/>
            <person name="Brochu F."/>
            <person name="Boyle B."/>
            <person name="Filion G."/>
            <person name="Tanaka K.H."/>
            <person name="Derome N."/>
        </authorList>
    </citation>
    <scope>NUCLEOTIDE SEQUENCE [LARGE SCALE GENOMIC DNA]</scope>
    <source>
        <strain evidence="1 2">P11</strain>
    </source>
</reference>
<evidence type="ECO:0000313" key="1">
    <source>
        <dbReference type="EMBL" id="OBR90647.1"/>
    </source>
</evidence>
<proteinExistence type="predicted"/>
<dbReference type="PATRIC" id="fig|1353534.3.peg.3355"/>
<dbReference type="EMBL" id="LROS01000055">
    <property type="protein sequence ID" value="OBR90647.1"/>
    <property type="molecule type" value="Genomic_DNA"/>
</dbReference>
<name>A0A1A6AKN9_9CLOT</name>
<evidence type="ECO:0000313" key="2">
    <source>
        <dbReference type="Proteomes" id="UP000093954"/>
    </source>
</evidence>
<keyword evidence="2" id="KW-1185">Reference proteome</keyword>
<organism evidence="1 2">
    <name type="scientific">Clostridium ragsdalei P11</name>
    <dbReference type="NCBI Taxonomy" id="1353534"/>
    <lineage>
        <taxon>Bacteria</taxon>
        <taxon>Bacillati</taxon>
        <taxon>Bacillota</taxon>
        <taxon>Clostridia</taxon>
        <taxon>Eubacteriales</taxon>
        <taxon>Clostridiaceae</taxon>
        <taxon>Clostridium</taxon>
    </lineage>
</organism>
<comment type="caution">
    <text evidence="1">The sequence shown here is derived from an EMBL/GenBank/DDBJ whole genome shotgun (WGS) entry which is preliminary data.</text>
</comment>
<sequence length="38" mass="4704">MYKVNFYNFTRRIYGKGCNVLSKYIIEKLFLMLINYFV</sequence>
<gene>
    <name evidence="1" type="ORF">CLRAG_32950</name>
</gene>
<dbReference type="AlphaFoldDB" id="A0A1A6AKN9"/>
<dbReference type="Proteomes" id="UP000093954">
    <property type="component" value="Unassembled WGS sequence"/>
</dbReference>
<accession>A0A1A6AKN9</accession>
<protein>
    <submittedName>
        <fullName evidence="1">Uncharacterized protein</fullName>
    </submittedName>
</protein>